<dbReference type="GO" id="GO:0003677">
    <property type="term" value="F:DNA binding"/>
    <property type="evidence" value="ECO:0007669"/>
    <property type="project" value="InterPro"/>
</dbReference>
<reference evidence="2 3" key="1">
    <citation type="submission" date="2018-08" db="EMBL/GenBank/DDBJ databases">
        <title>Aphanomyces genome sequencing and annotation.</title>
        <authorList>
            <person name="Minardi D."/>
            <person name="Oidtmann B."/>
            <person name="Van Der Giezen M."/>
            <person name="Studholme D.J."/>
        </authorList>
    </citation>
    <scope>NUCLEOTIDE SEQUENCE [LARGE SCALE GENOMIC DNA]</scope>
    <source>
        <strain evidence="2 3">NJM0002</strain>
    </source>
</reference>
<keyword evidence="3" id="KW-1185">Reference proteome</keyword>
<sequence>MERDAPTIHAAMEAVRSKRMSTRSAACHFGVGRMMLQRRISGTVKLTSRNGRDPKLTAGEELGIVEAVNERTLHAQCFTMTELADFIRVCIENSQYTRVVPDTFPSVTYVKTFIKRHAAQFSTRSAQAMEAVRAKRSTVEVVEAHYANIAKVLEDNNVEPDCIWNLDETGASAQGSHN</sequence>
<evidence type="ECO:0000313" key="3">
    <source>
        <dbReference type="Proteomes" id="UP000285060"/>
    </source>
</evidence>
<comment type="caution">
    <text evidence="2">The sequence shown here is derived from an EMBL/GenBank/DDBJ whole genome shotgun (WGS) entry which is preliminary data.</text>
</comment>
<gene>
    <name evidence="2" type="ORF">DYB32_009483</name>
</gene>
<evidence type="ECO:0000259" key="1">
    <source>
        <dbReference type="Pfam" id="PF05225"/>
    </source>
</evidence>
<feature type="non-terminal residue" evidence="2">
    <location>
        <position position="178"/>
    </location>
</feature>
<dbReference type="AlphaFoldDB" id="A0A3R7CTZ6"/>
<dbReference type="EMBL" id="QUSY01002072">
    <property type="protein sequence ID" value="RHY22503.1"/>
    <property type="molecule type" value="Genomic_DNA"/>
</dbReference>
<evidence type="ECO:0000313" key="2">
    <source>
        <dbReference type="EMBL" id="RHY22503.1"/>
    </source>
</evidence>
<accession>A0A3R7CTZ6</accession>
<organism evidence="2 3">
    <name type="scientific">Aphanomyces invadans</name>
    <dbReference type="NCBI Taxonomy" id="157072"/>
    <lineage>
        <taxon>Eukaryota</taxon>
        <taxon>Sar</taxon>
        <taxon>Stramenopiles</taxon>
        <taxon>Oomycota</taxon>
        <taxon>Saprolegniomycetes</taxon>
        <taxon>Saprolegniales</taxon>
        <taxon>Verrucalvaceae</taxon>
        <taxon>Aphanomyces</taxon>
    </lineage>
</organism>
<feature type="domain" description="HTH psq-type" evidence="1">
    <location>
        <begin position="8"/>
        <end position="45"/>
    </location>
</feature>
<dbReference type="Proteomes" id="UP000285060">
    <property type="component" value="Unassembled WGS sequence"/>
</dbReference>
<name>A0A3R7CTZ6_9STRA</name>
<dbReference type="Gene3D" id="1.10.10.60">
    <property type="entry name" value="Homeodomain-like"/>
    <property type="match status" value="1"/>
</dbReference>
<dbReference type="Pfam" id="PF05225">
    <property type="entry name" value="HTH_psq"/>
    <property type="match status" value="1"/>
</dbReference>
<protein>
    <recommendedName>
        <fullName evidence="1">HTH psq-type domain-containing protein</fullName>
    </recommendedName>
</protein>
<dbReference type="InterPro" id="IPR007889">
    <property type="entry name" value="HTH_Psq"/>
</dbReference>
<proteinExistence type="predicted"/>